<evidence type="ECO:0000259" key="4">
    <source>
        <dbReference type="Pfam" id="PF05257"/>
    </source>
</evidence>
<sequence length="288" mass="31028">MSAVQKVLDIAAGEVGTHEKFSGGHWVNDSKYNRWFGKIPGYGQDGYGWPWCAAFVSWVAHEAGVADLYPHTAGCETAVAWFKKAGRFSEYPAIGAQVFFGPGGGTHTGIVVSYTATTITTIEGNTNVSGGAEGDGVYRKTRERKSSYVYGYGYPKFPEGITSADPDWASQNPKAPAKPAPAKPAPAKPAPAPKPTKPPVVKKTQLYKLAAAVKPGAKHVQVKDIQQLLLKLGYKIPGAVTDFYGPNTEAAVAAWHERNPKYKNYGLKRDTRIGPAGYIALQKQCGRR</sequence>
<dbReference type="Pfam" id="PF05257">
    <property type="entry name" value="CHAP"/>
    <property type="match status" value="1"/>
</dbReference>
<dbReference type="GeneID" id="64472149"/>
<dbReference type="Proteomes" id="UP000327512">
    <property type="component" value="Segment"/>
</dbReference>
<protein>
    <submittedName>
        <fullName evidence="5">Endolysin</fullName>
    </submittedName>
</protein>
<evidence type="ECO:0000259" key="3">
    <source>
        <dbReference type="Pfam" id="PF01471"/>
    </source>
</evidence>
<evidence type="ECO:0000313" key="6">
    <source>
        <dbReference type="Proteomes" id="UP000327512"/>
    </source>
</evidence>
<keyword evidence="6" id="KW-1185">Reference proteome</keyword>
<dbReference type="RefSeq" id="YP_010056207.1">
    <property type="nucleotide sequence ID" value="NC_054675.1"/>
</dbReference>
<dbReference type="Pfam" id="PF01471">
    <property type="entry name" value="PG_binding_1"/>
    <property type="match status" value="1"/>
</dbReference>
<organism evidence="5 6">
    <name type="scientific">Streptomyces phage Saftant</name>
    <dbReference type="NCBI Taxonomy" id="2601693"/>
    <lineage>
        <taxon>Viruses</taxon>
        <taxon>Duplodnaviria</taxon>
        <taxon>Heunggongvirae</taxon>
        <taxon>Uroviricota</taxon>
        <taxon>Caudoviricetes</taxon>
        <taxon>Arquatrovirinae</taxon>
        <taxon>Camvirus</taxon>
        <taxon>Camvirus saftant</taxon>
    </lineage>
</organism>
<dbReference type="InterPro" id="IPR002477">
    <property type="entry name" value="Peptidoglycan-bd-like"/>
</dbReference>
<feature type="compositionally biased region" description="Pro residues" evidence="2">
    <location>
        <begin position="176"/>
        <end position="198"/>
    </location>
</feature>
<name>A0A5J6D8A1_9CAUD</name>
<keyword evidence="1" id="KW-0929">Antimicrobial</keyword>
<feature type="domain" description="Peptidoglycan binding-like" evidence="3">
    <location>
        <begin position="220"/>
        <end position="255"/>
    </location>
</feature>
<evidence type="ECO:0000256" key="2">
    <source>
        <dbReference type="SAM" id="MobiDB-lite"/>
    </source>
</evidence>
<gene>
    <name evidence="5" type="primary">27</name>
    <name evidence="5" type="ORF">SEA_SAFTANT_27</name>
</gene>
<dbReference type="InterPro" id="IPR036365">
    <property type="entry name" value="PGBD-like_sf"/>
</dbReference>
<dbReference type="SUPFAM" id="SSF47090">
    <property type="entry name" value="PGBD-like"/>
    <property type="match status" value="1"/>
</dbReference>
<accession>A0A5J6D8A1</accession>
<dbReference type="EMBL" id="MN204498">
    <property type="protein sequence ID" value="QEQ94059.1"/>
    <property type="molecule type" value="Genomic_DNA"/>
</dbReference>
<dbReference type="InterPro" id="IPR007921">
    <property type="entry name" value="CHAP_dom"/>
</dbReference>
<evidence type="ECO:0000256" key="1">
    <source>
        <dbReference type="ARBA" id="ARBA00022529"/>
    </source>
</evidence>
<proteinExistence type="predicted"/>
<evidence type="ECO:0000313" key="5">
    <source>
        <dbReference type="EMBL" id="QEQ94059.1"/>
    </source>
</evidence>
<dbReference type="Gene3D" id="1.10.101.10">
    <property type="entry name" value="PGBD-like superfamily/PGBD"/>
    <property type="match status" value="1"/>
</dbReference>
<dbReference type="KEGG" id="vg:64472149"/>
<reference evidence="5 6" key="1">
    <citation type="submission" date="2019-07" db="EMBL/GenBank/DDBJ databases">
        <authorList>
            <person name="Gordon L.L."/>
            <person name="Schein S.C."/>
            <person name="Shalon N."/>
            <person name="Whiting F."/>
            <person name="Shaffer C.D."/>
            <person name="Weston-Hafer K.A."/>
            <person name="Garlena R.A."/>
            <person name="Russell D.A."/>
            <person name="Pope W.H."/>
            <person name="Jacobs-Sera D."/>
            <person name="Hendrix R.W."/>
            <person name="Hatfull G.F."/>
        </authorList>
    </citation>
    <scope>NUCLEOTIDE SEQUENCE [LARGE SCALE GENOMIC DNA]</scope>
</reference>
<dbReference type="InterPro" id="IPR036366">
    <property type="entry name" value="PGBDSf"/>
</dbReference>
<feature type="region of interest" description="Disordered" evidence="2">
    <location>
        <begin position="163"/>
        <end position="199"/>
    </location>
</feature>
<feature type="domain" description="Peptidase C51" evidence="4">
    <location>
        <begin position="45"/>
        <end position="125"/>
    </location>
</feature>